<feature type="non-terminal residue" evidence="2">
    <location>
        <position position="1"/>
    </location>
</feature>
<feature type="compositionally biased region" description="Basic and acidic residues" evidence="1">
    <location>
        <begin position="98"/>
        <end position="111"/>
    </location>
</feature>
<dbReference type="Proteomes" id="UP000717328">
    <property type="component" value="Unassembled WGS sequence"/>
</dbReference>
<evidence type="ECO:0000256" key="1">
    <source>
        <dbReference type="SAM" id="MobiDB-lite"/>
    </source>
</evidence>
<keyword evidence="3" id="KW-1185">Reference proteome</keyword>
<gene>
    <name evidence="2" type="ORF">H0H81_009038</name>
</gene>
<organism evidence="2 3">
    <name type="scientific">Sphagnurus paluster</name>
    <dbReference type="NCBI Taxonomy" id="117069"/>
    <lineage>
        <taxon>Eukaryota</taxon>
        <taxon>Fungi</taxon>
        <taxon>Dikarya</taxon>
        <taxon>Basidiomycota</taxon>
        <taxon>Agaricomycotina</taxon>
        <taxon>Agaricomycetes</taxon>
        <taxon>Agaricomycetidae</taxon>
        <taxon>Agaricales</taxon>
        <taxon>Tricholomatineae</taxon>
        <taxon>Lyophyllaceae</taxon>
        <taxon>Sphagnurus</taxon>
    </lineage>
</organism>
<evidence type="ECO:0000313" key="3">
    <source>
        <dbReference type="Proteomes" id="UP000717328"/>
    </source>
</evidence>
<dbReference type="AlphaFoldDB" id="A0A9P7KB71"/>
<feature type="region of interest" description="Disordered" evidence="1">
    <location>
        <begin position="89"/>
        <end position="114"/>
    </location>
</feature>
<reference evidence="2" key="1">
    <citation type="submission" date="2021-02" db="EMBL/GenBank/DDBJ databases">
        <authorList>
            <person name="Nieuwenhuis M."/>
            <person name="Van De Peppel L.J.J."/>
        </authorList>
    </citation>
    <scope>NUCLEOTIDE SEQUENCE</scope>
    <source>
        <strain evidence="2">D49</strain>
    </source>
</reference>
<evidence type="ECO:0000313" key="2">
    <source>
        <dbReference type="EMBL" id="KAG5645401.1"/>
    </source>
</evidence>
<protein>
    <submittedName>
        <fullName evidence="2">Uncharacterized protein</fullName>
    </submittedName>
</protein>
<dbReference type="EMBL" id="JABCKI010002585">
    <property type="protein sequence ID" value="KAG5645401.1"/>
    <property type="molecule type" value="Genomic_DNA"/>
</dbReference>
<reference evidence="2" key="2">
    <citation type="submission" date="2021-10" db="EMBL/GenBank/DDBJ databases">
        <title>Phylogenomics reveals ancestral predisposition of the termite-cultivated fungus Termitomyces towards a domesticated lifestyle.</title>
        <authorList>
            <person name="Auxier B."/>
            <person name="Grum-Grzhimaylo A."/>
            <person name="Cardenas M.E."/>
            <person name="Lodge J.D."/>
            <person name="Laessoe T."/>
            <person name="Pedersen O."/>
            <person name="Smith M.E."/>
            <person name="Kuyper T.W."/>
            <person name="Franco-Molano E.A."/>
            <person name="Baroni T.J."/>
            <person name="Aanen D.K."/>
        </authorList>
    </citation>
    <scope>NUCLEOTIDE SEQUENCE</scope>
    <source>
        <strain evidence="2">D49</strain>
    </source>
</reference>
<accession>A0A9P7KB71</accession>
<sequence>EKKKNKNDGGKLDKNLPFLLTSDAFLEHVWQKEKNTEATHKAREQKKDRKLDYDKEMVEWEKAEEERKLWNGEWDKELKTAKEVWQREKKNVKAKGGKIKDWKETHPEPKQSRAGHYSVGYGTALWYIQCSGMIPALQIRRCVCRHYAMYGIDT</sequence>
<comment type="caution">
    <text evidence="2">The sequence shown here is derived from an EMBL/GenBank/DDBJ whole genome shotgun (WGS) entry which is preliminary data.</text>
</comment>
<proteinExistence type="predicted"/>
<name>A0A9P7KB71_9AGAR</name>